<sequence>MDPLCECIRDCTDSGDVLLRRLLEAHSLEDVWRTLQDFPDRARLVKELETTVVELQRLAVSTGERGCLQSLKAQKSALASLLGTAAQGALVRSRHMDLTQMDVLSQFFFSLEVKNGQKRIIQSLRSDIGRLITDSAEVRSFAAGFYEHLFSSELRPGSVMGGRFGDVLPQVSDEDNKKLEAPLTLAELGSAVGSLKPGRAPGIDGLLADF</sequence>
<dbReference type="EMBL" id="OZ035823">
    <property type="protein sequence ID" value="CAL1569100.1"/>
    <property type="molecule type" value="Genomic_DNA"/>
</dbReference>
<accession>A0AAV2IZN3</accession>
<protein>
    <submittedName>
        <fullName evidence="1">Uncharacterized protein</fullName>
    </submittedName>
</protein>
<keyword evidence="2" id="KW-1185">Reference proteome</keyword>
<gene>
    <name evidence="1" type="ORF">KC01_LOCUS1590</name>
</gene>
<proteinExistence type="predicted"/>
<dbReference type="AlphaFoldDB" id="A0AAV2IZN3"/>
<organism evidence="1 2">
    <name type="scientific">Knipowitschia caucasica</name>
    <name type="common">Caucasian dwarf goby</name>
    <name type="synonym">Pomatoschistus caucasicus</name>
    <dbReference type="NCBI Taxonomy" id="637954"/>
    <lineage>
        <taxon>Eukaryota</taxon>
        <taxon>Metazoa</taxon>
        <taxon>Chordata</taxon>
        <taxon>Craniata</taxon>
        <taxon>Vertebrata</taxon>
        <taxon>Euteleostomi</taxon>
        <taxon>Actinopterygii</taxon>
        <taxon>Neopterygii</taxon>
        <taxon>Teleostei</taxon>
        <taxon>Neoteleostei</taxon>
        <taxon>Acanthomorphata</taxon>
        <taxon>Gobiaria</taxon>
        <taxon>Gobiiformes</taxon>
        <taxon>Gobioidei</taxon>
        <taxon>Gobiidae</taxon>
        <taxon>Gobiinae</taxon>
        <taxon>Knipowitschia</taxon>
    </lineage>
</organism>
<reference evidence="1 2" key="1">
    <citation type="submission" date="2024-04" db="EMBL/GenBank/DDBJ databases">
        <authorList>
            <person name="Waldvogel A.-M."/>
            <person name="Schoenle A."/>
        </authorList>
    </citation>
    <scope>NUCLEOTIDE SEQUENCE [LARGE SCALE GENOMIC DNA]</scope>
</reference>
<evidence type="ECO:0000313" key="2">
    <source>
        <dbReference type="Proteomes" id="UP001497482"/>
    </source>
</evidence>
<dbReference type="Proteomes" id="UP001497482">
    <property type="component" value="Chromosome 1"/>
</dbReference>
<name>A0AAV2IZN3_KNICA</name>
<evidence type="ECO:0000313" key="1">
    <source>
        <dbReference type="EMBL" id="CAL1569100.1"/>
    </source>
</evidence>